<dbReference type="RefSeq" id="WP_087083348.1">
    <property type="nucleotide sequence ID" value="NZ_CP020810.1"/>
</dbReference>
<accession>A0A1Y0CG38</accession>
<evidence type="ECO:0000313" key="3">
    <source>
        <dbReference type="Proteomes" id="UP000195331"/>
    </source>
</evidence>
<dbReference type="EMBL" id="CP020810">
    <property type="protein sequence ID" value="ART74220.1"/>
    <property type="molecule type" value="Genomic_DNA"/>
</dbReference>
<dbReference type="KEGG" id="mdx:BTO20_36820"/>
<dbReference type="SUPFAM" id="SSF52540">
    <property type="entry name" value="P-loop containing nucleoside triphosphate hydrolases"/>
    <property type="match status" value="1"/>
</dbReference>
<reference evidence="2 3" key="1">
    <citation type="submission" date="2017-04" db="EMBL/GenBank/DDBJ databases">
        <title>Whole Genome Sequence of 1,4-Dioxane Degrading Bacterium Mycobacterium dioxanotrophicus PH-06.</title>
        <authorList>
            <person name="He Y."/>
        </authorList>
    </citation>
    <scope>NUCLEOTIDE SEQUENCE [LARGE SCALE GENOMIC DNA]</scope>
    <source>
        <strain evidence="2 3">PH-06</strain>
        <plasmid evidence="2 3">unnamed1</plasmid>
    </source>
</reference>
<geneLocation type="plasmid" evidence="2 3">
    <name>unnamed1</name>
</geneLocation>
<evidence type="ECO:0000313" key="2">
    <source>
        <dbReference type="EMBL" id="ART74220.1"/>
    </source>
</evidence>
<proteinExistence type="predicted"/>
<keyword evidence="1" id="KW-0812">Transmembrane</keyword>
<sequence length="944" mass="106573">MSDDADRPRRARVYADVRDFPIYLSHIDDNTRLWFAPWRIWDGATFLLGAAATVWATRRWLDSGHAITIFLFGSALTVGLTFLARQMPVSRPSPLYRILWMLEGLVHTRRTADVDGRRDAWLSPPDEVIDNLIFTPGGVYAEFLVDGQPGGMMSYDRKDAVARGHRPLVRQLPSGMLLWCANVRINPRQLLRRMISGYGHHPAWIQEVRDWEQFVQIEPFYEQVFGLRIPVDAGMEGRSGVGGLAKVATVVAGRDPDDPQSLAGYREMVDKLLTKIPRQFNARPATPRQIHWWYRRRWSLGAVSEPFPHEPGGPDRLTRTDFEPLMPAEFDCGDQLARRQHRSWWRRIVPSLAAVVVIRRRQQPVSYQSMLAVAQLPRAGLVYPRAEYLLSIYDVDVDSDVEVDWFQHITTRSAERALNRVDRAQRNLDDQAFQRGSVRASNTDLAERYAAGEEYNAKLRASKLEREVCASTVVAVGANSRAALDHAAQQMQTHFAEELDTTLSRWGGSAQIGLWQTGLPGSEERSPRSQFDQPTTTTEWARFSPLVSNELGNETGILFARNMATRRPSPVLLDPEGAAQRRGAPGVLFFGPPGGGKSQGAKRVVTELIARNSQCSIVDPGTNREWEPALAHLGDRVVYINPTRGDVSMDGLRIFRREIAVERTLDHLLPMMGVEPDAEIARQFRYLLRPDQRVAESMGALVRYLNSLRGEQAREYAELTAKLDMWANIDYLRAMFDESLPVPPIGEKDAVVWLTSELELPTTAQTEDLHQYRRQSARARAGFAIYGMIAAITREAYTGPNRRPGGFGWFVAEEARTYFSSPVGQEDAVRLITQGRKERYGLIAISQHVEHFAGIPTKDLPTRIITPFKPIERDQARAEFKAIGIDPDEYPEVLDLRTVEGHGYAYMIDEFGRAGLVDMLPPVQRERVEAFDTRGLNAGDRQPC</sequence>
<dbReference type="Proteomes" id="UP000195331">
    <property type="component" value="Plasmid unnamed1"/>
</dbReference>
<evidence type="ECO:0008006" key="4">
    <source>
        <dbReference type="Google" id="ProtNLM"/>
    </source>
</evidence>
<dbReference type="OrthoDB" id="4647520at2"/>
<feature type="transmembrane region" description="Helical" evidence="1">
    <location>
        <begin position="64"/>
        <end position="84"/>
    </location>
</feature>
<keyword evidence="2" id="KW-0614">Plasmid</keyword>
<dbReference type="Gene3D" id="3.40.50.300">
    <property type="entry name" value="P-loop containing nucleotide triphosphate hydrolases"/>
    <property type="match status" value="2"/>
</dbReference>
<evidence type="ECO:0000256" key="1">
    <source>
        <dbReference type="SAM" id="Phobius"/>
    </source>
</evidence>
<dbReference type="InterPro" id="IPR027417">
    <property type="entry name" value="P-loop_NTPase"/>
</dbReference>
<protein>
    <recommendedName>
        <fullName evidence="4">Type IV secretion system protein VirB4</fullName>
    </recommendedName>
</protein>
<gene>
    <name evidence="2" type="ORF">BTO20_36820</name>
</gene>
<organism evidence="2 3">
    <name type="scientific">Mycobacterium dioxanotrophicus</name>
    <dbReference type="NCBI Taxonomy" id="482462"/>
    <lineage>
        <taxon>Bacteria</taxon>
        <taxon>Bacillati</taxon>
        <taxon>Actinomycetota</taxon>
        <taxon>Actinomycetes</taxon>
        <taxon>Mycobacteriales</taxon>
        <taxon>Mycobacteriaceae</taxon>
        <taxon>Mycobacterium</taxon>
    </lineage>
</organism>
<keyword evidence="1" id="KW-1133">Transmembrane helix</keyword>
<keyword evidence="3" id="KW-1185">Reference proteome</keyword>
<keyword evidence="1" id="KW-0472">Membrane</keyword>
<dbReference type="Pfam" id="PF12846">
    <property type="entry name" value="AAA_10"/>
    <property type="match status" value="1"/>
</dbReference>
<dbReference type="AlphaFoldDB" id="A0A1Y0CG38"/>
<name>A0A1Y0CG38_9MYCO</name>